<evidence type="ECO:0000256" key="2">
    <source>
        <dbReference type="SAM" id="SignalP"/>
    </source>
</evidence>
<organism evidence="3 4">
    <name type="scientific">Henriciella barbarensis</name>
    <dbReference type="NCBI Taxonomy" id="86342"/>
    <lineage>
        <taxon>Bacteria</taxon>
        <taxon>Pseudomonadati</taxon>
        <taxon>Pseudomonadota</taxon>
        <taxon>Alphaproteobacteria</taxon>
        <taxon>Hyphomonadales</taxon>
        <taxon>Hyphomonadaceae</taxon>
        <taxon>Henriciella</taxon>
    </lineage>
</organism>
<accession>A0A399R2H6</accession>
<feature type="region of interest" description="Disordered" evidence="1">
    <location>
        <begin position="284"/>
        <end position="316"/>
    </location>
</feature>
<feature type="signal peptide" evidence="2">
    <location>
        <begin position="1"/>
        <end position="22"/>
    </location>
</feature>
<gene>
    <name evidence="3" type="ORF">D1224_09315</name>
</gene>
<dbReference type="AlphaFoldDB" id="A0A399R2H6"/>
<evidence type="ECO:0000313" key="3">
    <source>
        <dbReference type="EMBL" id="RIJ24415.1"/>
    </source>
</evidence>
<sequence length="316" mass="34438">MIRSFAIALGLASLPFAASAQAGEPTCPEDAFQQMTDVLDRIGSLPADSGRPEALHGKVQSLYSACPGDIEVQLRLAMAAWLLIDFEEDPDGVARQAVFASNALRNVESRWMADDAAERWPYAKGTPPEERAEAQNEARASQIDLAKDILQGFVVKTMFERMLDQIYDTGFDGPDEQACPYASSVLLAAELKTQYDYFRQLAQQLDQQGRIVPGLPNAYRLNLLRDRCEGAGQPIAKALAEYYVQLAELAQTYPDRPLPDGSPAPDNLAAELAEAALSQLDAYDRLPARSESDAGQADSGVTDIRRRASAIRGEAD</sequence>
<protein>
    <submittedName>
        <fullName evidence="3">Uncharacterized protein</fullName>
    </submittedName>
</protein>
<evidence type="ECO:0000313" key="4">
    <source>
        <dbReference type="Proteomes" id="UP000265431"/>
    </source>
</evidence>
<name>A0A399R2H6_9PROT</name>
<comment type="caution">
    <text evidence="3">The sequence shown here is derived from an EMBL/GenBank/DDBJ whole genome shotgun (WGS) entry which is preliminary data.</text>
</comment>
<dbReference type="OrthoDB" id="9916787at2"/>
<evidence type="ECO:0000256" key="1">
    <source>
        <dbReference type="SAM" id="MobiDB-lite"/>
    </source>
</evidence>
<keyword evidence="4" id="KW-1185">Reference proteome</keyword>
<dbReference type="Proteomes" id="UP000265431">
    <property type="component" value="Unassembled WGS sequence"/>
</dbReference>
<keyword evidence="2" id="KW-0732">Signal</keyword>
<dbReference type="RefSeq" id="WP_119379604.1">
    <property type="nucleotide sequence ID" value="NZ_QWGB01000005.1"/>
</dbReference>
<dbReference type="EMBL" id="QWGB01000005">
    <property type="protein sequence ID" value="RIJ24415.1"/>
    <property type="molecule type" value="Genomic_DNA"/>
</dbReference>
<reference evidence="3 4" key="1">
    <citation type="submission" date="2018-08" db="EMBL/GenBank/DDBJ databases">
        <title>Henriciella mobilis sp. nov., isolated from seawater.</title>
        <authorList>
            <person name="Cheng H."/>
            <person name="Wu Y.-H."/>
            <person name="Xu X.-W."/>
            <person name="Guo L.-L."/>
        </authorList>
    </citation>
    <scope>NUCLEOTIDE SEQUENCE [LARGE SCALE GENOMIC DNA]</scope>
    <source>
        <strain evidence="3 4">CCUG66934</strain>
    </source>
</reference>
<feature type="chain" id="PRO_5017350278" evidence="2">
    <location>
        <begin position="23"/>
        <end position="316"/>
    </location>
</feature>
<proteinExistence type="predicted"/>